<organism evidence="3 4">
    <name type="scientific">Corynebacterium camporealensis</name>
    <dbReference type="NCBI Taxonomy" id="161896"/>
    <lineage>
        <taxon>Bacteria</taxon>
        <taxon>Bacillati</taxon>
        <taxon>Actinomycetota</taxon>
        <taxon>Actinomycetes</taxon>
        <taxon>Mycobacteriales</taxon>
        <taxon>Corynebacteriaceae</taxon>
        <taxon>Corynebacterium</taxon>
    </lineage>
</organism>
<protein>
    <submittedName>
        <fullName evidence="3">Uncharacterized protein</fullName>
    </submittedName>
</protein>
<dbReference type="OrthoDB" id="4427997at2"/>
<dbReference type="KEGG" id="ccj:UL81_02285"/>
<dbReference type="HOGENOM" id="CLU_1145692_0_0_11"/>
<dbReference type="RefSeq" id="WP_035106664.1">
    <property type="nucleotide sequence ID" value="NZ_CP011311.1"/>
</dbReference>
<keyword evidence="2" id="KW-0472">Membrane</keyword>
<dbReference type="STRING" id="161896.UL81_02285"/>
<dbReference type="PATRIC" id="fig|161896.4.peg.449"/>
<reference evidence="3 4" key="1">
    <citation type="journal article" date="2015" name="Genome Announc.">
        <title>Complete Genome Sequence of Corynebacterium camporealensis DSM 44610, Isolated from the Milk of a Manchega Sheep with Subclinical Mastitis.</title>
        <authorList>
            <person name="Ruckert C."/>
            <person name="Albersmeier A."/>
            <person name="Winkler A."/>
            <person name="Tauch A."/>
        </authorList>
    </citation>
    <scope>NUCLEOTIDE SEQUENCE [LARGE SCALE GENOMIC DNA]</scope>
    <source>
        <strain evidence="3 4">DSM 44610</strain>
    </source>
</reference>
<keyword evidence="2" id="KW-0812">Transmembrane</keyword>
<feature type="transmembrane region" description="Helical" evidence="2">
    <location>
        <begin position="12"/>
        <end position="36"/>
    </location>
</feature>
<dbReference type="AlphaFoldDB" id="A0A0F6QX43"/>
<evidence type="ECO:0000313" key="4">
    <source>
        <dbReference type="Proteomes" id="UP000033566"/>
    </source>
</evidence>
<dbReference type="EMBL" id="CP011311">
    <property type="protein sequence ID" value="AKE38438.1"/>
    <property type="molecule type" value="Genomic_DNA"/>
</dbReference>
<feature type="region of interest" description="Disordered" evidence="1">
    <location>
        <begin position="46"/>
        <end position="101"/>
    </location>
</feature>
<evidence type="ECO:0000256" key="1">
    <source>
        <dbReference type="SAM" id="MobiDB-lite"/>
    </source>
</evidence>
<dbReference type="Proteomes" id="UP000033566">
    <property type="component" value="Chromosome"/>
</dbReference>
<accession>A0A0F6QX43</accession>
<keyword evidence="2" id="KW-1133">Transmembrane helix</keyword>
<feature type="compositionally biased region" description="Acidic residues" evidence="1">
    <location>
        <begin position="61"/>
        <end position="76"/>
    </location>
</feature>
<name>A0A0F6QX43_9CORY</name>
<gene>
    <name evidence="3" type="ORF">UL81_02285</name>
</gene>
<sequence>MTPPSQGPGRGGALAALIISIVLLVAAIGVALWVFLSPGGGDDIAQPLTQDEVTTENAAETTEETTEEATEEETEEPERVTETVTEEAERDDDFSAHPGLSAAGWDFTPGTRCSGSETLLYAGTGGDGTVTVCQDGSGNMTYRGQMFGGDYSTGVSAGGSNPAAGRYVVPADPATIIIDGGTLRVTQGGSTLNQASFSDYYNRG</sequence>
<proteinExistence type="predicted"/>
<evidence type="ECO:0000313" key="3">
    <source>
        <dbReference type="EMBL" id="AKE38438.1"/>
    </source>
</evidence>
<evidence type="ECO:0000256" key="2">
    <source>
        <dbReference type="SAM" id="Phobius"/>
    </source>
</evidence>
<keyword evidence="4" id="KW-1185">Reference proteome</keyword>